<dbReference type="InterPro" id="IPR003667">
    <property type="entry name" value="NqrDE/RnfAE"/>
</dbReference>
<keyword evidence="10" id="KW-1185">Reference proteome</keyword>
<keyword evidence="4 8" id="KW-1278">Translocase</keyword>
<evidence type="ECO:0000256" key="4">
    <source>
        <dbReference type="ARBA" id="ARBA00022967"/>
    </source>
</evidence>
<feature type="transmembrane region" description="Helical" evidence="8">
    <location>
        <begin position="144"/>
        <end position="168"/>
    </location>
</feature>
<organism evidence="9 10">
    <name type="scientific">Mariniplasma anaerobium</name>
    <dbReference type="NCBI Taxonomy" id="2735436"/>
    <lineage>
        <taxon>Bacteria</taxon>
        <taxon>Bacillati</taxon>
        <taxon>Mycoplasmatota</taxon>
        <taxon>Mollicutes</taxon>
        <taxon>Acholeplasmatales</taxon>
        <taxon>Acholeplasmataceae</taxon>
        <taxon>Mariniplasma</taxon>
    </lineage>
</organism>
<evidence type="ECO:0000256" key="5">
    <source>
        <dbReference type="ARBA" id="ARBA00022982"/>
    </source>
</evidence>
<evidence type="ECO:0000256" key="2">
    <source>
        <dbReference type="ARBA" id="ARBA00022448"/>
    </source>
</evidence>
<protein>
    <recommendedName>
        <fullName evidence="8">Ion-translocating oxidoreductase complex subunit E</fullName>
        <ecNumber evidence="8">7.-.-.-</ecNumber>
    </recommendedName>
    <alternativeName>
        <fullName evidence="8">Rnf electron transport complex subunit E</fullName>
    </alternativeName>
</protein>
<dbReference type="RefSeq" id="WP_176239168.1">
    <property type="nucleotide sequence ID" value="NZ_AP024412.1"/>
</dbReference>
<reference evidence="9" key="1">
    <citation type="submission" date="2021-01" db="EMBL/GenBank/DDBJ databases">
        <title>Draft genome sequence of Acholeplasmataceae bacterium strain Mahy22.</title>
        <authorList>
            <person name="Watanabe M."/>
            <person name="Kojima H."/>
            <person name="Fukui M."/>
        </authorList>
    </citation>
    <scope>NUCLEOTIDE SEQUENCE</scope>
    <source>
        <strain evidence="9">Mahy22</strain>
    </source>
</reference>
<name>A0A7U9THF4_9MOLU</name>
<evidence type="ECO:0000256" key="6">
    <source>
        <dbReference type="ARBA" id="ARBA00022989"/>
    </source>
</evidence>
<dbReference type="HAMAP" id="MF_00478">
    <property type="entry name" value="RsxE_RnfE"/>
    <property type="match status" value="1"/>
</dbReference>
<evidence type="ECO:0000256" key="1">
    <source>
        <dbReference type="ARBA" id="ARBA00004127"/>
    </source>
</evidence>
<dbReference type="GO" id="GO:0022900">
    <property type="term" value="P:electron transport chain"/>
    <property type="evidence" value="ECO:0007669"/>
    <property type="project" value="UniProtKB-UniRule"/>
</dbReference>
<keyword evidence="3 8" id="KW-0812">Transmembrane</keyword>
<comment type="subunit">
    <text evidence="8">The complex is composed of six subunits: RnfA, RnfB, RnfC, RnfD, RnfE and RnfG.</text>
</comment>
<proteinExistence type="inferred from homology"/>
<feature type="transmembrane region" description="Helical" evidence="8">
    <location>
        <begin position="89"/>
        <end position="107"/>
    </location>
</feature>
<dbReference type="PANTHER" id="PTHR30586">
    <property type="entry name" value="ELECTRON TRANSPORT COMPLEX PROTEIN RNFE"/>
    <property type="match status" value="1"/>
</dbReference>
<dbReference type="GO" id="GO:0005886">
    <property type="term" value="C:plasma membrane"/>
    <property type="evidence" value="ECO:0007669"/>
    <property type="project" value="UniProtKB-SubCell"/>
</dbReference>
<dbReference type="Pfam" id="PF02508">
    <property type="entry name" value="Rnf-Nqr"/>
    <property type="match status" value="1"/>
</dbReference>
<sequence>MTETKKIPVKKIPPKKVKEKEESLMDIFTKGIWKENGIFVMVLGMCPALAVTATFEGAFGMGILVMIILTLTNTSVSSIRKFVPSTVRIPAYVIIIATEVTVLKMVVDAFAPSLAAELGVFIALITVNCVVFGRAEAFASKNKVFPSMLDGLGVALGFGISLSMIGFAREFFGTGMIKFGQVLPLGFEYTLLGNAGLDKYAFSVLVQPPGAFLMIGFLLAIITAIRQSKKTKGAKK</sequence>
<dbReference type="EMBL" id="AP024412">
    <property type="protein sequence ID" value="BCR35302.1"/>
    <property type="molecule type" value="Genomic_DNA"/>
</dbReference>
<gene>
    <name evidence="8" type="primary">rnfE</name>
    <name evidence="9" type="ORF">MPAN_001950</name>
</gene>
<dbReference type="NCBIfam" id="TIGR01948">
    <property type="entry name" value="rnfE"/>
    <property type="match status" value="1"/>
</dbReference>
<dbReference type="AlphaFoldDB" id="A0A7U9THF4"/>
<dbReference type="PIRSF" id="PIRSF006102">
    <property type="entry name" value="NQR_DE"/>
    <property type="match status" value="1"/>
</dbReference>
<keyword evidence="5 8" id="KW-0249">Electron transport</keyword>
<evidence type="ECO:0000256" key="3">
    <source>
        <dbReference type="ARBA" id="ARBA00022692"/>
    </source>
</evidence>
<feature type="transmembrane region" description="Helical" evidence="8">
    <location>
        <begin position="200"/>
        <end position="225"/>
    </location>
</feature>
<evidence type="ECO:0000256" key="8">
    <source>
        <dbReference type="HAMAP-Rule" id="MF_00478"/>
    </source>
</evidence>
<keyword evidence="2 8" id="KW-0813">Transport</keyword>
<feature type="transmembrane region" description="Helical" evidence="8">
    <location>
        <begin position="38"/>
        <end position="69"/>
    </location>
</feature>
<comment type="function">
    <text evidence="8">Part of a membrane-bound complex that couples electron transfer with translocation of ions across the membrane.</text>
</comment>
<keyword evidence="7 8" id="KW-0472">Membrane</keyword>
<dbReference type="Proteomes" id="UP000620133">
    <property type="component" value="Chromosome"/>
</dbReference>
<comment type="similarity">
    <text evidence="8">Belongs to the NqrDE/RnfAE family.</text>
</comment>
<evidence type="ECO:0000313" key="9">
    <source>
        <dbReference type="EMBL" id="BCR35302.1"/>
    </source>
</evidence>
<dbReference type="NCBIfam" id="NF009070">
    <property type="entry name" value="PRK12405.1"/>
    <property type="match status" value="1"/>
</dbReference>
<evidence type="ECO:0000313" key="10">
    <source>
        <dbReference type="Proteomes" id="UP000620133"/>
    </source>
</evidence>
<dbReference type="EC" id="7.-.-.-" evidence="8"/>
<keyword evidence="6 8" id="KW-1133">Transmembrane helix</keyword>
<dbReference type="InterPro" id="IPR010968">
    <property type="entry name" value="RnfE"/>
</dbReference>
<comment type="subcellular location">
    <subcellularLocation>
        <location evidence="8">Cell membrane</location>
        <topology evidence="8">Multi-pass membrane protein</topology>
    </subcellularLocation>
    <subcellularLocation>
        <location evidence="1">Endomembrane system</location>
        <topology evidence="1">Multi-pass membrane protein</topology>
    </subcellularLocation>
</comment>
<dbReference type="PANTHER" id="PTHR30586:SF0">
    <property type="entry name" value="ION-TRANSLOCATING OXIDOREDUCTASE COMPLEX SUBUNIT E"/>
    <property type="match status" value="1"/>
</dbReference>
<evidence type="ECO:0000256" key="7">
    <source>
        <dbReference type="ARBA" id="ARBA00023136"/>
    </source>
</evidence>
<feature type="transmembrane region" description="Helical" evidence="8">
    <location>
        <begin position="113"/>
        <end position="132"/>
    </location>
</feature>
<accession>A0A7U9THF4</accession>
<dbReference type="KEGG" id="manr:MPAN_001950"/>
<keyword evidence="8" id="KW-1003">Cell membrane</keyword>
<dbReference type="GO" id="GO:0012505">
    <property type="term" value="C:endomembrane system"/>
    <property type="evidence" value="ECO:0007669"/>
    <property type="project" value="UniProtKB-SubCell"/>
</dbReference>